<keyword evidence="11" id="KW-1185">Reference proteome</keyword>
<dbReference type="InterPro" id="IPR002921">
    <property type="entry name" value="Fungal_lipase-type"/>
</dbReference>
<protein>
    <recommendedName>
        <fullName evidence="12">Senescence-associated carboxylesterase 101-like</fullName>
    </recommendedName>
</protein>
<dbReference type="AlphaFoldDB" id="A0AAN8U6A6"/>
<evidence type="ECO:0008006" key="12">
    <source>
        <dbReference type="Google" id="ProtNLM"/>
    </source>
</evidence>
<dbReference type="PANTHER" id="PTHR46898">
    <property type="entry name" value="SENESCENCE-ASSOCIATED CARBOXYLESTERASE 101"/>
    <property type="match status" value="1"/>
</dbReference>
<feature type="transmembrane region" description="Helical" evidence="7">
    <location>
        <begin position="29"/>
        <end position="52"/>
    </location>
</feature>
<dbReference type="Pfam" id="PF18117">
    <property type="entry name" value="EDS1_EP"/>
    <property type="match status" value="1"/>
</dbReference>
<dbReference type="GO" id="GO:0005737">
    <property type="term" value="C:cytoplasm"/>
    <property type="evidence" value="ECO:0007669"/>
    <property type="project" value="UniProtKB-SubCell"/>
</dbReference>
<dbReference type="InterPro" id="IPR041266">
    <property type="entry name" value="EDS1_EP"/>
</dbReference>
<proteinExistence type="predicted"/>
<evidence type="ECO:0000256" key="6">
    <source>
        <dbReference type="ARBA" id="ARBA00023242"/>
    </source>
</evidence>
<evidence type="ECO:0000256" key="2">
    <source>
        <dbReference type="ARBA" id="ARBA00004496"/>
    </source>
</evidence>
<dbReference type="SUPFAM" id="SSF53474">
    <property type="entry name" value="alpha/beta-Hydrolases"/>
    <property type="match status" value="1"/>
</dbReference>
<dbReference type="GO" id="GO:0005634">
    <property type="term" value="C:nucleus"/>
    <property type="evidence" value="ECO:0007669"/>
    <property type="project" value="UniProtKB-SubCell"/>
</dbReference>
<dbReference type="Pfam" id="PF01764">
    <property type="entry name" value="Lipase_3"/>
    <property type="match status" value="1"/>
</dbReference>
<evidence type="ECO:0000259" key="8">
    <source>
        <dbReference type="Pfam" id="PF01764"/>
    </source>
</evidence>
<name>A0AAN8U6A6_SOLBU</name>
<evidence type="ECO:0000256" key="4">
    <source>
        <dbReference type="ARBA" id="ARBA00022801"/>
    </source>
</evidence>
<evidence type="ECO:0000256" key="1">
    <source>
        <dbReference type="ARBA" id="ARBA00004123"/>
    </source>
</evidence>
<feature type="domain" description="Fungal lipase-type" evidence="8">
    <location>
        <begin position="12"/>
        <end position="101"/>
    </location>
</feature>
<comment type="caution">
    <text evidence="10">The sequence shown here is derived from an EMBL/GenBank/DDBJ whole genome shotgun (WGS) entry which is preliminary data.</text>
</comment>
<feature type="domain" description="EDS1 EP" evidence="9">
    <location>
        <begin position="210"/>
        <end position="329"/>
    </location>
</feature>
<organism evidence="10 11">
    <name type="scientific">Solanum bulbocastanum</name>
    <name type="common">Wild potato</name>
    <dbReference type="NCBI Taxonomy" id="147425"/>
    <lineage>
        <taxon>Eukaryota</taxon>
        <taxon>Viridiplantae</taxon>
        <taxon>Streptophyta</taxon>
        <taxon>Embryophyta</taxon>
        <taxon>Tracheophyta</taxon>
        <taxon>Spermatophyta</taxon>
        <taxon>Magnoliopsida</taxon>
        <taxon>eudicotyledons</taxon>
        <taxon>Gunneridae</taxon>
        <taxon>Pentapetalae</taxon>
        <taxon>asterids</taxon>
        <taxon>lamiids</taxon>
        <taxon>Solanales</taxon>
        <taxon>Solanaceae</taxon>
        <taxon>Solanoideae</taxon>
        <taxon>Solaneae</taxon>
        <taxon>Solanum</taxon>
    </lineage>
</organism>
<keyword evidence="5" id="KW-0611">Plant defense</keyword>
<keyword evidence="4" id="KW-0378">Hydrolase</keyword>
<evidence type="ECO:0000313" key="10">
    <source>
        <dbReference type="EMBL" id="KAK6796956.1"/>
    </source>
</evidence>
<evidence type="ECO:0000313" key="11">
    <source>
        <dbReference type="Proteomes" id="UP001371456"/>
    </source>
</evidence>
<keyword evidence="3" id="KW-0963">Cytoplasm</keyword>
<dbReference type="InterPro" id="IPR044603">
    <property type="entry name" value="SAG101-like"/>
</dbReference>
<evidence type="ECO:0000256" key="7">
    <source>
        <dbReference type="SAM" id="Phobius"/>
    </source>
</evidence>
<keyword evidence="7" id="KW-0472">Membrane</keyword>
<comment type="subcellular location">
    <subcellularLocation>
        <location evidence="2">Cytoplasm</location>
    </subcellularLocation>
    <subcellularLocation>
        <location evidence="1">Nucleus</location>
    </subcellularLocation>
</comment>
<dbReference type="EMBL" id="JBANQN010000002">
    <property type="protein sequence ID" value="KAK6796956.1"/>
    <property type="molecule type" value="Genomic_DNA"/>
</dbReference>
<keyword evidence="7" id="KW-1133">Transmembrane helix</keyword>
<evidence type="ECO:0000259" key="9">
    <source>
        <dbReference type="Pfam" id="PF18117"/>
    </source>
</evidence>
<gene>
    <name evidence="10" type="ORF">RDI58_004657</name>
</gene>
<reference evidence="10 11" key="1">
    <citation type="submission" date="2024-02" db="EMBL/GenBank/DDBJ databases">
        <title>de novo genome assembly of Solanum bulbocastanum strain 11H21.</title>
        <authorList>
            <person name="Hosaka A.J."/>
        </authorList>
    </citation>
    <scope>NUCLEOTIDE SEQUENCE [LARGE SCALE GENOMIC DNA]</scope>
    <source>
        <tissue evidence="10">Young leaves</tissue>
    </source>
</reference>
<keyword evidence="6" id="KW-0539">Nucleus</keyword>
<dbReference type="GO" id="GO:0006629">
    <property type="term" value="P:lipid metabolic process"/>
    <property type="evidence" value="ECO:0007669"/>
    <property type="project" value="InterPro"/>
</dbReference>
<dbReference type="Gene3D" id="3.40.50.1820">
    <property type="entry name" value="alpha/beta hydrolase"/>
    <property type="match status" value="1"/>
</dbReference>
<dbReference type="PANTHER" id="PTHR46898:SF3">
    <property type="entry name" value="FUNGAL LIPASE-LIKE DOMAIN-CONTAINING PROTEIN"/>
    <property type="match status" value="1"/>
</dbReference>
<dbReference type="Proteomes" id="UP001371456">
    <property type="component" value="Unassembled WGS sequence"/>
</dbReference>
<dbReference type="GO" id="GO:0006952">
    <property type="term" value="P:defense response"/>
    <property type="evidence" value="ECO:0007669"/>
    <property type="project" value="UniProtKB-KW"/>
</dbReference>
<dbReference type="GO" id="GO:0052689">
    <property type="term" value="F:carboxylic ester hydrolase activity"/>
    <property type="evidence" value="ECO:0007669"/>
    <property type="project" value="InterPro"/>
</dbReference>
<keyword evidence="7" id="KW-0812">Transmembrane</keyword>
<evidence type="ECO:0000256" key="3">
    <source>
        <dbReference type="ARBA" id="ARBA00022490"/>
    </source>
</evidence>
<evidence type="ECO:0000256" key="5">
    <source>
        <dbReference type="ARBA" id="ARBA00022821"/>
    </source>
</evidence>
<sequence length="365" mass="41940">MSSLPSKKRRLETQLRDQFRSIYFKLGNVSPLIITGVSLGGSVTSLFTLWLLKDNNKRPTCFTFGSPLLGDSGLQQAISECPSWNSSFLYVVPNQDPIPRSLISPANVFAGSIPHSCIYNPFSMFLLCSDSDCSCFEEPESVLELLKHRVIFKEISQLCDFRVDQLQAGIDLQLEAIRIGGQKRVEESFSKKNNAFDPGKKLNKMKEAMAWLEWYMKVTLNEGGYVDSYKCSDFRGWDAVKSRQEVAKYQRVLNKYWKAKVAEVEEMPQSEKAAFRTRWLYSGTNYRRMVEPLNIDEYYMKSGNTDYVNLERSEHYKKLDEWRKEDNPSGSGNIEESPLASPTILAFGHMWRKLLYIPKDSEKVV</sequence>
<dbReference type="InterPro" id="IPR029058">
    <property type="entry name" value="AB_hydrolase_fold"/>
</dbReference>
<accession>A0AAN8U6A6</accession>